<protein>
    <submittedName>
        <fullName evidence="1">Uncharacterized protein</fullName>
    </submittedName>
</protein>
<name>X1ITE3_9ZZZZ</name>
<gene>
    <name evidence="1" type="ORF">S03H2_41362</name>
</gene>
<feature type="non-terminal residue" evidence="1">
    <location>
        <position position="1"/>
    </location>
</feature>
<sequence length="131" mass="13749">QMIAVYGDGFVSLEGTTDGALKTQNERERKTVTSAPIEIDGEGDTTIVTGVPGQKIKLTSIMFTVKGETNITFMNGAAAITGPMDFGADGEPSGMVSNHGFLPYEFTEEASFVINLVGAAVVSGYVTGYIE</sequence>
<dbReference type="EMBL" id="BARU01025689">
    <property type="protein sequence ID" value="GAH69384.1"/>
    <property type="molecule type" value="Genomic_DNA"/>
</dbReference>
<dbReference type="AlphaFoldDB" id="X1ITE3"/>
<accession>X1ITE3</accession>
<organism evidence="1">
    <name type="scientific">marine sediment metagenome</name>
    <dbReference type="NCBI Taxonomy" id="412755"/>
    <lineage>
        <taxon>unclassified sequences</taxon>
        <taxon>metagenomes</taxon>
        <taxon>ecological metagenomes</taxon>
    </lineage>
</organism>
<reference evidence="1" key="1">
    <citation type="journal article" date="2014" name="Front. Microbiol.">
        <title>High frequency of phylogenetically diverse reductive dehalogenase-homologous genes in deep subseafloor sedimentary metagenomes.</title>
        <authorList>
            <person name="Kawai M."/>
            <person name="Futagami T."/>
            <person name="Toyoda A."/>
            <person name="Takaki Y."/>
            <person name="Nishi S."/>
            <person name="Hori S."/>
            <person name="Arai W."/>
            <person name="Tsubouchi T."/>
            <person name="Morono Y."/>
            <person name="Uchiyama I."/>
            <person name="Ito T."/>
            <person name="Fujiyama A."/>
            <person name="Inagaki F."/>
            <person name="Takami H."/>
        </authorList>
    </citation>
    <scope>NUCLEOTIDE SEQUENCE</scope>
    <source>
        <strain evidence="1">Expedition CK06-06</strain>
    </source>
</reference>
<comment type="caution">
    <text evidence="1">The sequence shown here is derived from an EMBL/GenBank/DDBJ whole genome shotgun (WGS) entry which is preliminary data.</text>
</comment>
<proteinExistence type="predicted"/>
<evidence type="ECO:0000313" key="1">
    <source>
        <dbReference type="EMBL" id="GAH69384.1"/>
    </source>
</evidence>